<name>A0ABT4K825_9LACO</name>
<proteinExistence type="predicted"/>
<gene>
    <name evidence="1" type="ORF">L2504_06625</name>
</gene>
<accession>A0ABT4K825</accession>
<keyword evidence="2" id="KW-1185">Reference proteome</keyword>
<evidence type="ECO:0000313" key="2">
    <source>
        <dbReference type="Proteomes" id="UP001527392"/>
    </source>
</evidence>
<evidence type="ECO:0000313" key="1">
    <source>
        <dbReference type="EMBL" id="MCZ3781803.1"/>
    </source>
</evidence>
<dbReference type="Proteomes" id="UP001527392">
    <property type="component" value="Unassembled WGS sequence"/>
</dbReference>
<dbReference type="RefSeq" id="WP_251951337.1">
    <property type="nucleotide sequence ID" value="NZ_CAKMAX010000044.1"/>
</dbReference>
<comment type="caution">
    <text evidence="1">The sequence shown here is derived from an EMBL/GenBank/DDBJ whole genome shotgun (WGS) entry which is preliminary data.</text>
</comment>
<reference evidence="1 2" key="1">
    <citation type="submission" date="2022-01" db="EMBL/GenBank/DDBJ databases">
        <title>VMRC isolate genome collection.</title>
        <authorList>
            <person name="France M."/>
            <person name="Rutt L."/>
            <person name="Humphrys M."/>
            <person name="Ravel J."/>
        </authorList>
    </citation>
    <scope>NUCLEOTIDE SEQUENCE [LARGE SCALE GENOMIC DNA]</scope>
    <source>
        <strain evidence="1 2">C0030B4</strain>
    </source>
</reference>
<dbReference type="EMBL" id="JAKHMS010000016">
    <property type="protein sequence ID" value="MCZ3781803.1"/>
    <property type="molecule type" value="Genomic_DNA"/>
</dbReference>
<organism evidence="1 2">
    <name type="scientific">Limosilactobacillus vaginalis</name>
    <dbReference type="NCBI Taxonomy" id="1633"/>
    <lineage>
        <taxon>Bacteria</taxon>
        <taxon>Bacillati</taxon>
        <taxon>Bacillota</taxon>
        <taxon>Bacilli</taxon>
        <taxon>Lactobacillales</taxon>
        <taxon>Lactobacillaceae</taxon>
        <taxon>Limosilactobacillus</taxon>
    </lineage>
</organism>
<sequence length="151" mass="17577">MIFGWTITTVIAVVSLLSPTISTIVDNIYNRRLETLKLRINNLNTRIKYERQLIHRLNIVRGKLELHGPVKDGSIQEEVISVAADASALFRDEARKMDFEKLQNFVLQDAINYREYIRTCLDHLSNLVLQDQQKIDALLRRFNKDNIHTSE</sequence>
<protein>
    <submittedName>
        <fullName evidence="1">Uncharacterized protein</fullName>
    </submittedName>
</protein>